<feature type="domain" description="SnoaL-like" evidence="2">
    <location>
        <begin position="58"/>
        <end position="166"/>
    </location>
</feature>
<comment type="caution">
    <text evidence="3">The sequence shown here is derived from an EMBL/GenBank/DDBJ whole genome shotgun (WGS) entry which is preliminary data.</text>
</comment>
<evidence type="ECO:0000259" key="2">
    <source>
        <dbReference type="Pfam" id="PF13474"/>
    </source>
</evidence>
<evidence type="ECO:0000313" key="4">
    <source>
        <dbReference type="Proteomes" id="UP001143304"/>
    </source>
</evidence>
<name>A0ABT3TAM2_9GAMM</name>
<organism evidence="3 4">
    <name type="scientific">Candidatus Marimicrobium litorale</name>
    <dbReference type="NCBI Taxonomy" id="2518991"/>
    <lineage>
        <taxon>Bacteria</taxon>
        <taxon>Pseudomonadati</taxon>
        <taxon>Pseudomonadota</taxon>
        <taxon>Gammaproteobacteria</taxon>
        <taxon>Cellvibrionales</taxon>
        <taxon>Halieaceae</taxon>
        <taxon>Marimicrobium</taxon>
    </lineage>
</organism>
<reference evidence="3" key="1">
    <citation type="submission" date="2019-02" db="EMBL/GenBank/DDBJ databases">
        <authorList>
            <person name="Li S.-H."/>
        </authorList>
    </citation>
    <scope>NUCLEOTIDE SEQUENCE</scope>
    <source>
        <strain evidence="3">IMCC11814</strain>
    </source>
</reference>
<dbReference type="SUPFAM" id="SSF54427">
    <property type="entry name" value="NTF2-like"/>
    <property type="match status" value="1"/>
</dbReference>
<dbReference type="Pfam" id="PF13474">
    <property type="entry name" value="SnoaL_3"/>
    <property type="match status" value="1"/>
</dbReference>
<dbReference type="Gene3D" id="3.10.450.50">
    <property type="match status" value="1"/>
</dbReference>
<proteinExistence type="predicted"/>
<gene>
    <name evidence="3" type="ORF">EYC82_14175</name>
</gene>
<accession>A0ABT3TAM2</accession>
<protein>
    <recommendedName>
        <fullName evidence="2">SnoaL-like domain-containing protein</fullName>
    </recommendedName>
</protein>
<sequence>MWADTCRRKPLSTRGACTVHCIADAKRLTMKQPYTIAALLVILLLAQLAQADDSPGPVLDALHQAGEASDHHAFLELMTEDGSVLGLSSDSRWNAPALTNKLTTYFAAGGTWPQPGSSRQITLSPEGEMAWFSESLKGTGGNTGVGSGVLVRTASGWLVAQYHISYSAVPGVLDSTAPAAVMVDSFAQETGPVVNPAPASLETGTANSPAKKNCRKMRHKTNRSSSC</sequence>
<feature type="compositionally biased region" description="Basic residues" evidence="1">
    <location>
        <begin position="212"/>
        <end position="227"/>
    </location>
</feature>
<evidence type="ECO:0000313" key="3">
    <source>
        <dbReference type="EMBL" id="MCX2978509.1"/>
    </source>
</evidence>
<keyword evidence="4" id="KW-1185">Reference proteome</keyword>
<dbReference type="EMBL" id="SHNO01000001">
    <property type="protein sequence ID" value="MCX2978509.1"/>
    <property type="molecule type" value="Genomic_DNA"/>
</dbReference>
<dbReference type="InterPro" id="IPR037401">
    <property type="entry name" value="SnoaL-like"/>
</dbReference>
<dbReference type="Proteomes" id="UP001143304">
    <property type="component" value="Unassembled WGS sequence"/>
</dbReference>
<feature type="region of interest" description="Disordered" evidence="1">
    <location>
        <begin position="194"/>
        <end position="227"/>
    </location>
</feature>
<dbReference type="InterPro" id="IPR032710">
    <property type="entry name" value="NTF2-like_dom_sf"/>
</dbReference>
<evidence type="ECO:0000256" key="1">
    <source>
        <dbReference type="SAM" id="MobiDB-lite"/>
    </source>
</evidence>